<feature type="region of interest" description="Disordered" evidence="1">
    <location>
        <begin position="28"/>
        <end position="116"/>
    </location>
</feature>
<evidence type="ECO:0000313" key="3">
    <source>
        <dbReference type="Proteomes" id="UP000624183"/>
    </source>
</evidence>
<reference evidence="3" key="1">
    <citation type="journal article" date="2019" name="Int. J. Syst. Evol. Microbiol.">
        <title>The Global Catalogue of Microorganisms (GCM) 10K type strain sequencing project: providing services to taxonomists for standard genome sequencing and annotation.</title>
        <authorList>
            <consortium name="The Broad Institute Genomics Platform"/>
            <consortium name="The Broad Institute Genome Sequencing Center for Infectious Disease"/>
            <person name="Wu L."/>
            <person name="Ma J."/>
        </authorList>
    </citation>
    <scope>NUCLEOTIDE SEQUENCE [LARGE SCALE GENOMIC DNA]</scope>
    <source>
        <strain evidence="3">JCM 4602</strain>
    </source>
</reference>
<accession>A0ABQ3C8L9</accession>
<sequence>MVISHRKSGPGATLTRVRSSGVKWIRSMDAPWEGGPGDRTRGPFGCTRLRPGGLPTVREHRRGTEDHLPLAAPAENRPLPVTGTGYAGLRAEAVQRTGSRTRPPRPSGVPDTRSAA</sequence>
<gene>
    <name evidence="2" type="ORF">GCM10010328_49440</name>
</gene>
<evidence type="ECO:0000313" key="2">
    <source>
        <dbReference type="EMBL" id="GGZ68352.1"/>
    </source>
</evidence>
<proteinExistence type="predicted"/>
<evidence type="ECO:0000256" key="1">
    <source>
        <dbReference type="SAM" id="MobiDB-lite"/>
    </source>
</evidence>
<organism evidence="2 3">
    <name type="scientific">Streptomyces rubiginosohelvolus</name>
    <dbReference type="NCBI Taxonomy" id="67362"/>
    <lineage>
        <taxon>Bacteria</taxon>
        <taxon>Bacillati</taxon>
        <taxon>Actinomycetota</taxon>
        <taxon>Actinomycetes</taxon>
        <taxon>Kitasatosporales</taxon>
        <taxon>Streptomycetaceae</taxon>
        <taxon>Streptomyces</taxon>
    </lineage>
</organism>
<protein>
    <submittedName>
        <fullName evidence="2">Uncharacterized protein</fullName>
    </submittedName>
</protein>
<dbReference type="EMBL" id="BMUW01000010">
    <property type="protein sequence ID" value="GGZ68352.1"/>
    <property type="molecule type" value="Genomic_DNA"/>
</dbReference>
<comment type="caution">
    <text evidence="2">The sequence shown here is derived from an EMBL/GenBank/DDBJ whole genome shotgun (WGS) entry which is preliminary data.</text>
</comment>
<keyword evidence="3" id="KW-1185">Reference proteome</keyword>
<name>A0ABQ3C8L9_9ACTN</name>
<dbReference type="Proteomes" id="UP000624183">
    <property type="component" value="Unassembled WGS sequence"/>
</dbReference>